<dbReference type="Proteomes" id="UP001060085">
    <property type="component" value="Linkage Group LG06"/>
</dbReference>
<keyword evidence="2" id="KW-1185">Reference proteome</keyword>
<sequence length="1369" mass="150259">MSWGLGWKRSSDSFHLTLSYGTDDGFDDASPSPSRSSSSSPVAGGGSSPLSPMSPTATSLPGSNHEHLGFRIDLDWTAGEDEDQVALRLQSQVMVALPSPQDSVEVELKAKGAKSTDGEEGGNDFGSFEDGEDGLDTSEVQVEMRVVKRKEPLKGVLMFKAGGSGHQSDGMGVLARLMRSNFANEAGGGGGAGEGVGVRVGVCAEHWKSVTAISLCALGLSVLPVEITQLPLLEKLYIDNNRLSTLPPELGELKNLKVLAADYNMLISVPVELRECVGLVELSLEHNKLVRPILDFRSMADLRVLRLFGNPLEFLPDILPLHKLRHLSLANIRVVSDDNLRSVSVHIETENSSYFVASRNKLSAFFSLIFRFSSCHHPLVASALAKIMQDEGNRVVVGKDENAVRQLISMISSDNQHVVEQACSALSALASDVFVAMQLIKSDIMQPIEKVLKSVSTEEVISVLQIVVKLAFTSDMVSQKMLTKDILKSLKLLCNHKNTEVQRLALLAVGNLAFCLENRRSLVTSESLRDLLLRLTAASDPRVNKAAARALAILGENEVLRRAIRGKQVPKRGLRILSMDGGGMKGLATVQMLKEIEKGTGKQIHELFDLICGTSTGGMLAVALGIKLMSLEKCEEIYKKLGKLVFAEPVPKDNEAATWREKLDQLYKSSSQNLRVVVHGSKHSADQFERLLKEMCADEDGDLLIESAVKRVPKVFVVSTLISVAPAQPFIFRNYQYPAGTSEISSSISENLGSGGLGAVTTGAQVGYKRNAFLGSCKHHVWQAIRASSAAPYYLDDYSDGVYRWQDGAIVANNPTIFAIREAQLLWPDARIDCLVSIGCCSVPTKVRKGGWRYFDTGQVLIESACSVDRVEEALSTLLPMLPDVQYFRFNPVDERCDMELDETDPTVWLRLEAATDDYIKNNSLSFKNLCEKLLENAHDEKLVESLKFQQFIKAKSSKSLLDENCPSLGWRRGVLLVEASNSPDSGRVFYHARSLETFCAQNGIRLCITNCISGKNKAGQGSRFPTPFTSPMFTGSFPSSPLLYSPDLGPLRAGRIDLVPPLSLDGSQPGKTTFSPPDSPTKCRQLSLPVLSLYDKLRSSPQVGVVHLALQNDTSGSILSWQNDVFVVAEPGEQADKFVQSVKHSLMSMTRGRHRRNMSVITDISTVSELVSCRPYFQIGGVVHRYIGRQTQVMEDDQEIAAYMFRRTVPSMHLTPEDVRMMVGAWRDRIIIFTCIYGPIRALVKALLDSGAKAVICPSAEPEETQLGTLGSAEFNVLENGKFEIGDEDVEDEDAEPSSPSSDWEDIEPEKEGDCSMSFWDDDEELSQFVCKLYDSLFKGGARVDEALQKARASHRNLRYSCHLPSPT</sequence>
<proteinExistence type="predicted"/>
<reference evidence="2" key="1">
    <citation type="journal article" date="2023" name="Nat. Plants">
        <title>Single-cell RNA sequencing provides a high-resolution roadmap for understanding the multicellular compartmentation of specialized metabolism.</title>
        <authorList>
            <person name="Sun S."/>
            <person name="Shen X."/>
            <person name="Li Y."/>
            <person name="Li Y."/>
            <person name="Wang S."/>
            <person name="Li R."/>
            <person name="Zhang H."/>
            <person name="Shen G."/>
            <person name="Guo B."/>
            <person name="Wei J."/>
            <person name="Xu J."/>
            <person name="St-Pierre B."/>
            <person name="Chen S."/>
            <person name="Sun C."/>
        </authorList>
    </citation>
    <scope>NUCLEOTIDE SEQUENCE [LARGE SCALE GENOMIC DNA]</scope>
</reference>
<evidence type="ECO:0000313" key="2">
    <source>
        <dbReference type="Proteomes" id="UP001060085"/>
    </source>
</evidence>
<dbReference type="EMBL" id="CM044706">
    <property type="protein sequence ID" value="KAI5656816.1"/>
    <property type="molecule type" value="Genomic_DNA"/>
</dbReference>
<protein>
    <submittedName>
        <fullName evidence="1">Uncharacterized protein</fullName>
    </submittedName>
</protein>
<comment type="caution">
    <text evidence="1">The sequence shown here is derived from an EMBL/GenBank/DDBJ whole genome shotgun (WGS) entry which is preliminary data.</text>
</comment>
<evidence type="ECO:0000313" key="1">
    <source>
        <dbReference type="EMBL" id="KAI5656816.1"/>
    </source>
</evidence>
<name>A0ACC0A7S1_CATRO</name>
<gene>
    <name evidence="1" type="ORF">M9H77_25609</name>
</gene>
<organism evidence="1 2">
    <name type="scientific">Catharanthus roseus</name>
    <name type="common">Madagascar periwinkle</name>
    <name type="synonym">Vinca rosea</name>
    <dbReference type="NCBI Taxonomy" id="4058"/>
    <lineage>
        <taxon>Eukaryota</taxon>
        <taxon>Viridiplantae</taxon>
        <taxon>Streptophyta</taxon>
        <taxon>Embryophyta</taxon>
        <taxon>Tracheophyta</taxon>
        <taxon>Spermatophyta</taxon>
        <taxon>Magnoliopsida</taxon>
        <taxon>eudicotyledons</taxon>
        <taxon>Gunneridae</taxon>
        <taxon>Pentapetalae</taxon>
        <taxon>asterids</taxon>
        <taxon>lamiids</taxon>
        <taxon>Gentianales</taxon>
        <taxon>Apocynaceae</taxon>
        <taxon>Rauvolfioideae</taxon>
        <taxon>Vinceae</taxon>
        <taxon>Catharanthinae</taxon>
        <taxon>Catharanthus</taxon>
    </lineage>
</organism>
<accession>A0ACC0A7S1</accession>